<reference evidence="2" key="1">
    <citation type="submission" date="2016-11" db="EMBL/GenBank/DDBJ databases">
        <authorList>
            <person name="Varghese N."/>
            <person name="Submissions S."/>
        </authorList>
    </citation>
    <scope>NUCLEOTIDE SEQUENCE [LARGE SCALE GENOMIC DNA]</scope>
    <source>
        <strain evidence="2">DSM 26134</strain>
    </source>
</reference>
<organism evidence="1 2">
    <name type="scientific">Reichenbachiella agariperforans</name>
    <dbReference type="NCBI Taxonomy" id="156994"/>
    <lineage>
        <taxon>Bacteria</taxon>
        <taxon>Pseudomonadati</taxon>
        <taxon>Bacteroidota</taxon>
        <taxon>Cytophagia</taxon>
        <taxon>Cytophagales</taxon>
        <taxon>Reichenbachiellaceae</taxon>
        <taxon>Reichenbachiella</taxon>
    </lineage>
</organism>
<sequence>MNRVYDANSSNKRTDSKVFRLDLDFLMHYEGLITSFAAG</sequence>
<dbReference type="Proteomes" id="UP000184474">
    <property type="component" value="Unassembled WGS sequence"/>
</dbReference>
<proteinExistence type="predicted"/>
<evidence type="ECO:0000313" key="1">
    <source>
        <dbReference type="EMBL" id="SHJ96995.1"/>
    </source>
</evidence>
<dbReference type="AlphaFoldDB" id="A0A1M6NMT3"/>
<accession>A0A1M6NMT3</accession>
<dbReference type="EMBL" id="FRAA01000002">
    <property type="protein sequence ID" value="SHJ96995.1"/>
    <property type="molecule type" value="Genomic_DNA"/>
</dbReference>
<keyword evidence="2" id="KW-1185">Reference proteome</keyword>
<protein>
    <submittedName>
        <fullName evidence="1">Uncharacterized protein</fullName>
    </submittedName>
</protein>
<evidence type="ECO:0000313" key="2">
    <source>
        <dbReference type="Proteomes" id="UP000184474"/>
    </source>
</evidence>
<name>A0A1M6NMT3_REIAG</name>
<gene>
    <name evidence="1" type="ORF">SAMN04488028_102323</name>
</gene>